<dbReference type="GO" id="GO:0050152">
    <property type="term" value="F:omega-amidase activity"/>
    <property type="evidence" value="ECO:0007669"/>
    <property type="project" value="TreeGrafter"/>
</dbReference>
<evidence type="ECO:0000256" key="1">
    <source>
        <dbReference type="SAM" id="MobiDB-lite"/>
    </source>
</evidence>
<name>A0A0D6EHF4_SPOSA</name>
<dbReference type="Gene3D" id="3.60.110.10">
    <property type="entry name" value="Carbon-nitrogen hydrolase"/>
    <property type="match status" value="2"/>
</dbReference>
<keyword evidence="2" id="KW-1133">Transmembrane helix</keyword>
<dbReference type="GO" id="GO:0006541">
    <property type="term" value="P:glutamine metabolic process"/>
    <property type="evidence" value="ECO:0007669"/>
    <property type="project" value="TreeGrafter"/>
</dbReference>
<dbReference type="PROSITE" id="PS50263">
    <property type="entry name" value="CN_HYDROLASE"/>
    <property type="match status" value="1"/>
</dbReference>
<proteinExistence type="predicted"/>
<feature type="region of interest" description="Disordered" evidence="1">
    <location>
        <begin position="90"/>
        <end position="178"/>
    </location>
</feature>
<reference evidence="5" key="1">
    <citation type="submission" date="2015-02" db="EMBL/GenBank/DDBJ databases">
        <authorList>
            <person name="Gon?alves P."/>
        </authorList>
    </citation>
    <scope>NUCLEOTIDE SEQUENCE [LARGE SCALE GENOMIC DNA]</scope>
</reference>
<dbReference type="SUPFAM" id="SSF56317">
    <property type="entry name" value="Carbon-nitrogen hydrolase"/>
    <property type="match status" value="1"/>
</dbReference>
<dbReference type="AlphaFoldDB" id="A0A0D6EHF4"/>
<feature type="domain" description="CN hydrolase" evidence="3">
    <location>
        <begin position="227"/>
        <end position="470"/>
    </location>
</feature>
<dbReference type="InterPro" id="IPR003010">
    <property type="entry name" value="C-N_Hydrolase"/>
</dbReference>
<dbReference type="PANTHER" id="PTHR23088">
    <property type="entry name" value="NITRILASE-RELATED"/>
    <property type="match status" value="1"/>
</dbReference>
<feature type="transmembrane region" description="Helical" evidence="2">
    <location>
        <begin position="25"/>
        <end position="44"/>
    </location>
</feature>
<keyword evidence="5" id="KW-1185">Reference proteome</keyword>
<dbReference type="GO" id="GO:0005739">
    <property type="term" value="C:mitochondrion"/>
    <property type="evidence" value="ECO:0007669"/>
    <property type="project" value="TreeGrafter"/>
</dbReference>
<evidence type="ECO:0000259" key="3">
    <source>
        <dbReference type="PROSITE" id="PS50263"/>
    </source>
</evidence>
<keyword evidence="2" id="KW-0812">Transmembrane</keyword>
<evidence type="ECO:0000313" key="5">
    <source>
        <dbReference type="Proteomes" id="UP000243876"/>
    </source>
</evidence>
<evidence type="ECO:0000313" key="4">
    <source>
        <dbReference type="EMBL" id="CEQ39457.1"/>
    </source>
</evidence>
<dbReference type="GO" id="GO:0006528">
    <property type="term" value="P:asparagine metabolic process"/>
    <property type="evidence" value="ECO:0007669"/>
    <property type="project" value="TreeGrafter"/>
</dbReference>
<organism evidence="4 5">
    <name type="scientific">Sporidiobolus salmonicolor</name>
    <name type="common">Yeast-like fungus</name>
    <name type="synonym">Sporobolomyces salmonicolor</name>
    <dbReference type="NCBI Taxonomy" id="5005"/>
    <lineage>
        <taxon>Eukaryota</taxon>
        <taxon>Fungi</taxon>
        <taxon>Dikarya</taxon>
        <taxon>Basidiomycota</taxon>
        <taxon>Pucciniomycotina</taxon>
        <taxon>Microbotryomycetes</taxon>
        <taxon>Sporidiobolales</taxon>
        <taxon>Sporidiobolaceae</taxon>
        <taxon>Sporobolomyces</taxon>
    </lineage>
</organism>
<protein>
    <submittedName>
        <fullName evidence="4">SPOSA6832_00985-mRNA-1:cds</fullName>
    </submittedName>
</protein>
<accession>A0A0D6EHF4</accession>
<dbReference type="PANTHER" id="PTHR23088:SF30">
    <property type="entry name" value="OMEGA-AMIDASE NIT2"/>
    <property type="match status" value="1"/>
</dbReference>
<dbReference type="Proteomes" id="UP000243876">
    <property type="component" value="Unassembled WGS sequence"/>
</dbReference>
<gene>
    <name evidence="4" type="primary">SPOSA6832_00985</name>
</gene>
<dbReference type="InterPro" id="IPR036526">
    <property type="entry name" value="C-N_Hydrolase_sf"/>
</dbReference>
<dbReference type="GO" id="GO:0006107">
    <property type="term" value="P:oxaloacetate metabolic process"/>
    <property type="evidence" value="ECO:0007669"/>
    <property type="project" value="TreeGrafter"/>
</dbReference>
<feature type="compositionally biased region" description="Polar residues" evidence="1">
    <location>
        <begin position="104"/>
        <end position="117"/>
    </location>
</feature>
<feature type="transmembrane region" description="Helical" evidence="2">
    <location>
        <begin position="64"/>
        <end position="81"/>
    </location>
</feature>
<dbReference type="Pfam" id="PF00795">
    <property type="entry name" value="CN_hydrolase"/>
    <property type="match status" value="2"/>
</dbReference>
<evidence type="ECO:0000256" key="2">
    <source>
        <dbReference type="SAM" id="Phobius"/>
    </source>
</evidence>
<keyword evidence="2" id="KW-0472">Membrane</keyword>
<dbReference type="EMBL" id="CENE01000003">
    <property type="protein sequence ID" value="CEQ39457.1"/>
    <property type="molecule type" value="Genomic_DNA"/>
</dbReference>
<sequence length="500" mass="54208">MDELANRSSLIDEARAQEKMLETTYNSLATTLIVTAFNVLFAYLAATGRKIIYDKVYSEVASLLPLWIFAALGFPFSLLFLRRIRLANPARPRSPSHSNDKVALTTSPSPTDKTFSSPILEGPKPAPSNDMYPMGHIPPVAYSPQPQGPAGRGTPASMDMGGSSTYNEPGSMGSRGSDARLVPVRKQPFYSSYATRRPIEVQEEVGSPGWGSKVKGWRAAPVQGRNCRLALVQLAQPGDGSDKAANLAHAKAKIAEAAKGGSEGRKPDIVVLPIFNSPYATGMFRKYAERIGWTPETKASFDIAKTESESIKLLSEAAKEHGIWLIGGSIPELSSDDKVYNSSPTFSPDGKLVAVHRKVHLFDIDIPGGITFKESETLTGGDWMTIVETGCIAMIYPAAFNLTTGPLHWDLLQRGRAVDNQMYVAMCSPARATSGEGYKAWGHSGCSDPMGKFVTQLDEKEGIAYVDIDLSVIDKARAGIPVTVQRRFDIYQDVAANEKV</sequence>
<dbReference type="OrthoDB" id="10250282at2759"/>